<name>A0ABQ4QP89_9HYPH</name>
<organism evidence="2 3">
    <name type="scientific">Methylobacterium cerastii</name>
    <dbReference type="NCBI Taxonomy" id="932741"/>
    <lineage>
        <taxon>Bacteria</taxon>
        <taxon>Pseudomonadati</taxon>
        <taxon>Pseudomonadota</taxon>
        <taxon>Alphaproteobacteria</taxon>
        <taxon>Hyphomicrobiales</taxon>
        <taxon>Methylobacteriaceae</taxon>
        <taxon>Methylobacterium</taxon>
    </lineage>
</organism>
<proteinExistence type="predicted"/>
<dbReference type="SUPFAM" id="SSF56747">
    <property type="entry name" value="Prim-pol domain"/>
    <property type="match status" value="1"/>
</dbReference>
<evidence type="ECO:0000313" key="2">
    <source>
        <dbReference type="EMBL" id="GJD46886.1"/>
    </source>
</evidence>
<dbReference type="Gene3D" id="3.90.920.10">
    <property type="entry name" value="DNA primase, PRIM domain"/>
    <property type="match status" value="1"/>
</dbReference>
<sequence length="674" mass="74207">MLSNRKPVLLNFSPRDAAYAATRPAAAVENLGEKLKHIATLHPRGSDGAYTLATKSGGSYSESSYRAGDRLGIVELSGRHFVSMNRFFKRKMAKLLASVGHHWLEFDYYKNDRDGNPLPFAGMQPEAVMAILVAAIAEAGLPPASYWSFSGRGLHAVWVCEALPGTAASKINRIMSALYGPTLNEDGTVPARKYADADRDAQEARLGGMWKIFRDAGLDEQTKDSARLLRLWGSVNPESGLVCRRLWPEWAEDIQRCRVDVLADAVLPLTNAAFKARMAERVASRSGDVEPVEPRTRKAWTYSPKAGAWERKEADLLRYRQGLGRIPVGQRHMWLFLTANAAAQAHGRDIRLLAAELAPLAGLTVRDALGCLASLGRRQDRHLQGETREHDGNAWNPLFHHRGTTIANRLGITDEMADRLGMWAVRQTGTIGLTSTQRSAQKRIRDGAIPQPARAEAKAEAGRQGRAMRAEGRTQAETIATLRATFGRGLTWCKEAIGEVVDAAPVKTVTEVVPVASEDAFEAGRFSGRYIGGSRPMPPDRIEAEVAEAVSAPVVKAPAAKARVTEVSEPVLYDRPIITRLCATSFHYRTGPSSWFLVLWSDFHGSWSALTSDDTFIDVPEEFLAKRKQERSNRLEAFRTGARRSHGRVPNARRKVAVDPAQAAAEYRRASQGY</sequence>
<feature type="region of interest" description="Disordered" evidence="1">
    <location>
        <begin position="454"/>
        <end position="473"/>
    </location>
</feature>
<accession>A0ABQ4QP89</accession>
<dbReference type="Proteomes" id="UP001055117">
    <property type="component" value="Unassembled WGS sequence"/>
</dbReference>
<dbReference type="RefSeq" id="WP_238273123.1">
    <property type="nucleotide sequence ID" value="NZ_BPQG01000098.1"/>
</dbReference>
<evidence type="ECO:0000256" key="1">
    <source>
        <dbReference type="SAM" id="MobiDB-lite"/>
    </source>
</evidence>
<protein>
    <submittedName>
        <fullName evidence="2">Uncharacterized protein</fullName>
    </submittedName>
</protein>
<comment type="caution">
    <text evidence="2">The sequence shown here is derived from an EMBL/GenBank/DDBJ whole genome shotgun (WGS) entry which is preliminary data.</text>
</comment>
<keyword evidence="3" id="KW-1185">Reference proteome</keyword>
<feature type="compositionally biased region" description="Basic and acidic residues" evidence="1">
    <location>
        <begin position="455"/>
        <end position="473"/>
    </location>
</feature>
<reference evidence="2 3" key="1">
    <citation type="journal article" date="2021" name="Front. Microbiol.">
        <title>Comprehensive Comparative Genomics and Phenotyping of Methylobacterium Species.</title>
        <authorList>
            <person name="Alessa O."/>
            <person name="Ogura Y."/>
            <person name="Fujitani Y."/>
            <person name="Takami H."/>
            <person name="Hayashi T."/>
            <person name="Sahin N."/>
            <person name="Tani A."/>
        </authorList>
    </citation>
    <scope>NUCLEOTIDE SEQUENCE [LARGE SCALE GENOMIC DNA]</scope>
    <source>
        <strain evidence="2 3">DSM 23679</strain>
    </source>
</reference>
<dbReference type="EMBL" id="BPQG01000098">
    <property type="protein sequence ID" value="GJD46886.1"/>
    <property type="molecule type" value="Genomic_DNA"/>
</dbReference>
<evidence type="ECO:0000313" key="3">
    <source>
        <dbReference type="Proteomes" id="UP001055117"/>
    </source>
</evidence>
<gene>
    <name evidence="2" type="ORF">AFCDBAGC_4771</name>
</gene>